<gene>
    <name evidence="2" type="ORF">NCTC12965_04054</name>
</gene>
<dbReference type="EMBL" id="CABEEZ010000094">
    <property type="protein sequence ID" value="VTR37317.1"/>
    <property type="molecule type" value="Genomic_DNA"/>
</dbReference>
<proteinExistence type="predicted"/>
<feature type="compositionally biased region" description="Basic residues" evidence="1">
    <location>
        <begin position="36"/>
        <end position="45"/>
    </location>
</feature>
<accession>A0A4U9UW55</accession>
<reference evidence="2" key="1">
    <citation type="submission" date="2019-05" db="EMBL/GenBank/DDBJ databases">
        <authorList>
            <consortium name="Pathogen Informatics"/>
        </authorList>
    </citation>
    <scope>NUCLEOTIDE SEQUENCE [LARGE SCALE GENOMIC DNA]</scope>
    <source>
        <strain evidence="2">NCTC12965</strain>
    </source>
</reference>
<dbReference type="AlphaFoldDB" id="A0A4U9UW55"/>
<name>A0A4U9UW55_SERFO</name>
<evidence type="ECO:0000313" key="2">
    <source>
        <dbReference type="EMBL" id="VTR37317.1"/>
    </source>
</evidence>
<feature type="region of interest" description="Disordered" evidence="1">
    <location>
        <begin position="21"/>
        <end position="69"/>
    </location>
</feature>
<protein>
    <submittedName>
        <fullName evidence="2">Uncharacterized protein</fullName>
    </submittedName>
</protein>
<sequence length="158" mass="17144">MVNGDAMATSRLLSKVYAGIAKTGPQTGHQPDRVKSPRKRLRKHHPDPAAGGTQHPPHHNALGDFLNQTASSKPAQIGALPIVVAVPTAIPVAFTRQRRPDYIAPCTPGTDYKPPVQMALCRNLLPFGAGRRRIFGLEVSKQQLEEQAGQYQPQCPSQ</sequence>
<evidence type="ECO:0000256" key="1">
    <source>
        <dbReference type="SAM" id="MobiDB-lite"/>
    </source>
</evidence>
<organism evidence="2">
    <name type="scientific">Serratia fonticola</name>
    <dbReference type="NCBI Taxonomy" id="47917"/>
    <lineage>
        <taxon>Bacteria</taxon>
        <taxon>Pseudomonadati</taxon>
        <taxon>Pseudomonadota</taxon>
        <taxon>Gammaproteobacteria</taxon>
        <taxon>Enterobacterales</taxon>
        <taxon>Yersiniaceae</taxon>
        <taxon>Serratia</taxon>
    </lineage>
</organism>